<dbReference type="EMBL" id="JBBMEK010000078">
    <property type="protein sequence ID" value="MEQ2365011.1"/>
    <property type="molecule type" value="Genomic_DNA"/>
</dbReference>
<proteinExistence type="predicted"/>
<comment type="caution">
    <text evidence="1">The sequence shown here is derived from an EMBL/GenBank/DDBJ whole genome shotgun (WGS) entry which is preliminary data.</text>
</comment>
<keyword evidence="2" id="KW-1185">Reference proteome</keyword>
<accession>A0ABV1B664</accession>
<dbReference type="Proteomes" id="UP001469749">
    <property type="component" value="Unassembled WGS sequence"/>
</dbReference>
<evidence type="ECO:0000313" key="2">
    <source>
        <dbReference type="Proteomes" id="UP001469749"/>
    </source>
</evidence>
<reference evidence="1 2" key="1">
    <citation type="submission" date="2024-03" db="EMBL/GenBank/DDBJ databases">
        <title>Human intestinal bacterial collection.</title>
        <authorList>
            <person name="Pauvert C."/>
            <person name="Hitch T.C.A."/>
            <person name="Clavel T."/>
        </authorList>
    </citation>
    <scope>NUCLEOTIDE SEQUENCE [LARGE SCALE GENOMIC DNA]</scope>
    <source>
        <strain evidence="1 2">CLA-AA-H190</strain>
    </source>
</reference>
<feature type="non-terminal residue" evidence="1">
    <location>
        <position position="1"/>
    </location>
</feature>
<name>A0ABV1B664_9FIRM</name>
<organism evidence="1 2">
    <name type="scientific">Coprococcus intestinihominis</name>
    <dbReference type="NCBI Taxonomy" id="3133154"/>
    <lineage>
        <taxon>Bacteria</taxon>
        <taxon>Bacillati</taxon>
        <taxon>Bacillota</taxon>
        <taxon>Clostridia</taxon>
        <taxon>Lachnospirales</taxon>
        <taxon>Lachnospiraceae</taxon>
        <taxon>Coprococcus</taxon>
    </lineage>
</organism>
<sequence length="94" mass="10970">DYVGFLTLMIDPQAPVYSKIVSGELELLNPEDVVEEMKLFLQNVDSEGTVFRSNHASNYVILKGTLNEDIPSMLAYLRQVEEQGKYREERWRRF</sequence>
<protein>
    <submittedName>
        <fullName evidence="1">Radical SAM protein</fullName>
    </submittedName>
</protein>
<gene>
    <name evidence="1" type="ORF">WMO25_07855</name>
</gene>
<evidence type="ECO:0000313" key="1">
    <source>
        <dbReference type="EMBL" id="MEQ2365011.1"/>
    </source>
</evidence>